<dbReference type="AlphaFoldDB" id="A0A562VG13"/>
<evidence type="ECO:0000313" key="1">
    <source>
        <dbReference type="EMBL" id="TWJ16866.1"/>
    </source>
</evidence>
<dbReference type="EMBL" id="VLLN01000024">
    <property type="protein sequence ID" value="TWJ16866.1"/>
    <property type="molecule type" value="Genomic_DNA"/>
</dbReference>
<comment type="caution">
    <text evidence="1">The sequence shown here is derived from an EMBL/GenBank/DDBJ whole genome shotgun (WGS) entry which is preliminary data.</text>
</comment>
<dbReference type="RefSeq" id="WP_145024636.1">
    <property type="nucleotide sequence ID" value="NZ_VLLN01000024.1"/>
</dbReference>
<protein>
    <submittedName>
        <fullName evidence="1">Ribbon-helix-helix CopG family protein</fullName>
    </submittedName>
</protein>
<dbReference type="Proteomes" id="UP000319449">
    <property type="component" value="Unassembled WGS sequence"/>
</dbReference>
<sequence>MTKERKKPTVTKPVIDEEAVLRFAEGGAAGQGNGDARQDKGELIPITVPVKRELYAALEREAARKKRTVEEFVRRLLAKHCG</sequence>
<name>A0A562VG13_9BACT</name>
<reference evidence="1 2" key="1">
    <citation type="submission" date="2019-07" db="EMBL/GenBank/DDBJ databases">
        <title>Genomic Encyclopedia of Archaeal and Bacterial Type Strains, Phase II (KMG-II): from individual species to whole genera.</title>
        <authorList>
            <person name="Goeker M."/>
        </authorList>
    </citation>
    <scope>NUCLEOTIDE SEQUENCE [LARGE SCALE GENOMIC DNA]</scope>
    <source>
        <strain evidence="1 2">ATCC BAA-1139</strain>
    </source>
</reference>
<accession>A0A562VG13</accession>
<gene>
    <name evidence="1" type="ORF">JN12_03225</name>
</gene>
<keyword evidence="2" id="KW-1185">Reference proteome</keyword>
<proteinExistence type="predicted"/>
<organism evidence="1 2">
    <name type="scientific">Geobacter argillaceus</name>
    <dbReference type="NCBI Taxonomy" id="345631"/>
    <lineage>
        <taxon>Bacteria</taxon>
        <taxon>Pseudomonadati</taxon>
        <taxon>Thermodesulfobacteriota</taxon>
        <taxon>Desulfuromonadia</taxon>
        <taxon>Geobacterales</taxon>
        <taxon>Geobacteraceae</taxon>
        <taxon>Geobacter</taxon>
    </lineage>
</organism>
<evidence type="ECO:0000313" key="2">
    <source>
        <dbReference type="Proteomes" id="UP000319449"/>
    </source>
</evidence>